<name>A0A9P0CHW9_9CUCU</name>
<reference evidence="1" key="1">
    <citation type="submission" date="2022-01" db="EMBL/GenBank/DDBJ databases">
        <authorList>
            <person name="King R."/>
        </authorList>
    </citation>
    <scope>NUCLEOTIDE SEQUENCE</scope>
</reference>
<evidence type="ECO:0000313" key="1">
    <source>
        <dbReference type="EMBL" id="CAH1101701.1"/>
    </source>
</evidence>
<proteinExistence type="predicted"/>
<keyword evidence="2" id="KW-1185">Reference proteome</keyword>
<dbReference type="Proteomes" id="UP001153636">
    <property type="component" value="Chromosome 11"/>
</dbReference>
<organism evidence="1 2">
    <name type="scientific">Psylliodes chrysocephalus</name>
    <dbReference type="NCBI Taxonomy" id="3402493"/>
    <lineage>
        <taxon>Eukaryota</taxon>
        <taxon>Metazoa</taxon>
        <taxon>Ecdysozoa</taxon>
        <taxon>Arthropoda</taxon>
        <taxon>Hexapoda</taxon>
        <taxon>Insecta</taxon>
        <taxon>Pterygota</taxon>
        <taxon>Neoptera</taxon>
        <taxon>Endopterygota</taxon>
        <taxon>Coleoptera</taxon>
        <taxon>Polyphaga</taxon>
        <taxon>Cucujiformia</taxon>
        <taxon>Chrysomeloidea</taxon>
        <taxon>Chrysomelidae</taxon>
        <taxon>Galerucinae</taxon>
        <taxon>Alticini</taxon>
        <taxon>Psylliodes</taxon>
    </lineage>
</organism>
<dbReference type="EMBL" id="OV651823">
    <property type="protein sequence ID" value="CAH1101701.1"/>
    <property type="molecule type" value="Genomic_DNA"/>
</dbReference>
<sequence length="164" mass="19714">MLPKHCTSWTRISQSIKSRLEEYETVDKLISKAALRKFSQYLWYLSKEIAILSLFDDEVDEETKENIVLNIQRESLYDFGKRYIPSKEDVSDYLYGKSLSDFVSIKGENLFSRLKIDENFHPETRFYMRRRCCLLRRKRKVIFIRAVIDTAERSVKFMQDFHCK</sequence>
<protein>
    <submittedName>
        <fullName evidence="1">Uncharacterized protein</fullName>
    </submittedName>
</protein>
<accession>A0A9P0CHW9</accession>
<evidence type="ECO:0000313" key="2">
    <source>
        <dbReference type="Proteomes" id="UP001153636"/>
    </source>
</evidence>
<gene>
    <name evidence="1" type="ORF">PSYICH_LOCUS2584</name>
</gene>
<dbReference type="AlphaFoldDB" id="A0A9P0CHW9"/>
<dbReference type="OrthoDB" id="6761357at2759"/>